<evidence type="ECO:0000256" key="1">
    <source>
        <dbReference type="ARBA" id="ARBA00004442"/>
    </source>
</evidence>
<dbReference type="InterPro" id="IPR050330">
    <property type="entry name" value="Bact_OuterMem_StrucFunc"/>
</dbReference>
<feature type="chain" id="PRO_5045812867" evidence="5">
    <location>
        <begin position="34"/>
        <end position="352"/>
    </location>
</feature>
<feature type="domain" description="OmpA-like" evidence="6">
    <location>
        <begin position="236"/>
        <end position="352"/>
    </location>
</feature>
<comment type="subcellular location">
    <subcellularLocation>
        <location evidence="1">Cell outer membrane</location>
    </subcellularLocation>
</comment>
<feature type="signal peptide" evidence="5">
    <location>
        <begin position="1"/>
        <end position="33"/>
    </location>
</feature>
<keyword evidence="3" id="KW-0998">Cell outer membrane</keyword>
<evidence type="ECO:0000256" key="2">
    <source>
        <dbReference type="ARBA" id="ARBA00023136"/>
    </source>
</evidence>
<dbReference type="InterPro" id="IPR006664">
    <property type="entry name" value="OMP_bac"/>
</dbReference>
<evidence type="ECO:0000256" key="3">
    <source>
        <dbReference type="ARBA" id="ARBA00023237"/>
    </source>
</evidence>
<evidence type="ECO:0000313" key="8">
    <source>
        <dbReference type="Proteomes" id="UP001606303"/>
    </source>
</evidence>
<dbReference type="InterPro" id="IPR036737">
    <property type="entry name" value="OmpA-like_sf"/>
</dbReference>
<evidence type="ECO:0000256" key="5">
    <source>
        <dbReference type="SAM" id="SignalP"/>
    </source>
</evidence>
<keyword evidence="2 4" id="KW-0472">Membrane</keyword>
<dbReference type="Pfam" id="PF00691">
    <property type="entry name" value="OmpA"/>
    <property type="match status" value="1"/>
</dbReference>
<proteinExistence type="predicted"/>
<organism evidence="7 8">
    <name type="scientific">Pelomonas baiyunensis</name>
    <dbReference type="NCBI Taxonomy" id="3299026"/>
    <lineage>
        <taxon>Bacteria</taxon>
        <taxon>Pseudomonadati</taxon>
        <taxon>Pseudomonadota</taxon>
        <taxon>Betaproteobacteria</taxon>
        <taxon>Burkholderiales</taxon>
        <taxon>Sphaerotilaceae</taxon>
        <taxon>Roseateles</taxon>
    </lineage>
</organism>
<dbReference type="InterPro" id="IPR006665">
    <property type="entry name" value="OmpA-like"/>
</dbReference>
<protein>
    <submittedName>
        <fullName evidence="7">OmpA family protein</fullName>
    </submittedName>
</protein>
<dbReference type="Gene3D" id="3.30.1330.60">
    <property type="entry name" value="OmpA-like domain"/>
    <property type="match status" value="1"/>
</dbReference>
<dbReference type="SUPFAM" id="SSF103088">
    <property type="entry name" value="OmpA-like"/>
    <property type="match status" value="1"/>
</dbReference>
<comment type="caution">
    <text evidence="7">The sequence shown here is derived from an EMBL/GenBank/DDBJ whole genome shotgun (WGS) entry which is preliminary data.</text>
</comment>
<dbReference type="Proteomes" id="UP001606303">
    <property type="component" value="Unassembled WGS sequence"/>
</dbReference>
<keyword evidence="8" id="KW-1185">Reference proteome</keyword>
<accession>A0ABW7GYV7</accession>
<dbReference type="PANTHER" id="PTHR30329:SF21">
    <property type="entry name" value="LIPOPROTEIN YIAD-RELATED"/>
    <property type="match status" value="1"/>
</dbReference>
<dbReference type="EMBL" id="JBIGIB010000003">
    <property type="protein sequence ID" value="MFG6467158.1"/>
    <property type="molecule type" value="Genomic_DNA"/>
</dbReference>
<evidence type="ECO:0000259" key="6">
    <source>
        <dbReference type="PROSITE" id="PS51123"/>
    </source>
</evidence>
<keyword evidence="5" id="KW-0732">Signal</keyword>
<dbReference type="CDD" id="cd07185">
    <property type="entry name" value="OmpA_C-like"/>
    <property type="match status" value="1"/>
</dbReference>
<evidence type="ECO:0000256" key="4">
    <source>
        <dbReference type="PROSITE-ProRule" id="PRU00473"/>
    </source>
</evidence>
<gene>
    <name evidence="7" type="ORF">ACG01O_11115</name>
</gene>
<dbReference type="PROSITE" id="PS51123">
    <property type="entry name" value="OMPA_2"/>
    <property type="match status" value="1"/>
</dbReference>
<dbReference type="PRINTS" id="PR01021">
    <property type="entry name" value="OMPADOMAIN"/>
</dbReference>
<sequence>MRHRNPLWSPLYTPLTAALLTATLLASALPAHAADGFAPDAPGGADHPLIKRFAGSWLAGQRVIEWDAAAVPAAPEFQKADKYKFKDLVELEGKVTRLLYIAPRGKAPLEVWRNYQQALNAAGFKPRFVCERDCSDLYFAWSRQLDPTKGFTWAKGDVDTPTGSRYSLTSALSYDQGRMLVGTLGKAGHEATVLLYTSVAANASTGLVTTYLQVIEPKAMATGQVTVDPAALQAGLAADGRVTLTGLFFDTGKTELKPESSAQLDAMAELLKQQPALKAWIVGHTDNVGSFEANEKLSLARAQAVVAALTAAPYKVEPKRLTARGLASLAPVAGNVDDAGRARNRRVELVAQ</sequence>
<dbReference type="RefSeq" id="WP_394384493.1">
    <property type="nucleotide sequence ID" value="NZ_JBIGIB010000003.1"/>
</dbReference>
<reference evidence="7 8" key="1">
    <citation type="submission" date="2024-08" db="EMBL/GenBank/DDBJ databases">
        <authorList>
            <person name="Lu H."/>
        </authorList>
    </citation>
    <scope>NUCLEOTIDE SEQUENCE [LARGE SCALE GENOMIC DNA]</scope>
    <source>
        <strain evidence="7 8">BYS87W</strain>
    </source>
</reference>
<dbReference type="PANTHER" id="PTHR30329">
    <property type="entry name" value="STATOR ELEMENT OF FLAGELLAR MOTOR COMPLEX"/>
    <property type="match status" value="1"/>
</dbReference>
<evidence type="ECO:0000313" key="7">
    <source>
        <dbReference type="EMBL" id="MFG6467158.1"/>
    </source>
</evidence>
<name>A0ABW7GYV7_9BURK</name>